<dbReference type="SUPFAM" id="SSF52833">
    <property type="entry name" value="Thioredoxin-like"/>
    <property type="match status" value="1"/>
</dbReference>
<dbReference type="GO" id="GO:0017004">
    <property type="term" value="P:cytochrome complex assembly"/>
    <property type="evidence" value="ECO:0007669"/>
    <property type="project" value="UniProtKB-KW"/>
</dbReference>
<evidence type="ECO:0000256" key="4">
    <source>
        <dbReference type="ARBA" id="ARBA00023284"/>
    </source>
</evidence>
<dbReference type="GO" id="GO:0030313">
    <property type="term" value="C:cell envelope"/>
    <property type="evidence" value="ECO:0007669"/>
    <property type="project" value="UniProtKB-SubCell"/>
</dbReference>
<comment type="caution">
    <text evidence="6">The sequence shown here is derived from an EMBL/GenBank/DDBJ whole genome shotgun (WGS) entry which is preliminary data.</text>
</comment>
<dbReference type="PANTHER" id="PTHR42852:SF6">
    <property type="entry name" value="THIOL:DISULFIDE INTERCHANGE PROTEIN DSBE"/>
    <property type="match status" value="1"/>
</dbReference>
<dbReference type="InterPro" id="IPR017937">
    <property type="entry name" value="Thioredoxin_CS"/>
</dbReference>
<sequence length="169" mass="19341">MKRFILVLLPLVIVLFVCAKAEKASILDSNSSQAPDFTVKDLRGREISISNYSGKVVFLNFWATWCGPCKAEIPDFIEAYKQNKDKGMEIIGISVDRISPKSVLKFAEKYKINYPVIMGTDKIQKDYEPGPYIPTTIIIDQEGKIRHRHIGYMSKEALKDYFLKLTEEK</sequence>
<keyword evidence="4" id="KW-0676">Redox-active center</keyword>
<comment type="subcellular location">
    <subcellularLocation>
        <location evidence="1">Cell envelope</location>
    </subcellularLocation>
</comment>
<dbReference type="CDD" id="cd02966">
    <property type="entry name" value="TlpA_like_family"/>
    <property type="match status" value="1"/>
</dbReference>
<organism evidence="6">
    <name type="scientific">marine sediment metagenome</name>
    <dbReference type="NCBI Taxonomy" id="412755"/>
    <lineage>
        <taxon>unclassified sequences</taxon>
        <taxon>metagenomes</taxon>
        <taxon>ecological metagenomes</taxon>
    </lineage>
</organism>
<reference evidence="6" key="1">
    <citation type="journal article" date="2015" name="Nature">
        <title>Complex archaea that bridge the gap between prokaryotes and eukaryotes.</title>
        <authorList>
            <person name="Spang A."/>
            <person name="Saw J.H."/>
            <person name="Jorgensen S.L."/>
            <person name="Zaremba-Niedzwiedzka K."/>
            <person name="Martijn J."/>
            <person name="Lind A.E."/>
            <person name="van Eijk R."/>
            <person name="Schleper C."/>
            <person name="Guy L."/>
            <person name="Ettema T.J."/>
        </authorList>
    </citation>
    <scope>NUCLEOTIDE SEQUENCE</scope>
</reference>
<dbReference type="InterPro" id="IPR000866">
    <property type="entry name" value="AhpC/TSA"/>
</dbReference>
<feature type="domain" description="Thioredoxin" evidence="5">
    <location>
        <begin position="28"/>
        <end position="167"/>
    </location>
</feature>
<keyword evidence="3" id="KW-1015">Disulfide bond</keyword>
<dbReference type="GO" id="GO:0016491">
    <property type="term" value="F:oxidoreductase activity"/>
    <property type="evidence" value="ECO:0007669"/>
    <property type="project" value="InterPro"/>
</dbReference>
<dbReference type="Pfam" id="PF00578">
    <property type="entry name" value="AhpC-TSA"/>
    <property type="match status" value="1"/>
</dbReference>
<dbReference type="PROSITE" id="PS51352">
    <property type="entry name" value="THIOREDOXIN_2"/>
    <property type="match status" value="1"/>
</dbReference>
<dbReference type="InterPro" id="IPR036249">
    <property type="entry name" value="Thioredoxin-like_sf"/>
</dbReference>
<accession>A0A0F9Q1Z4</accession>
<protein>
    <recommendedName>
        <fullName evidence="5">Thioredoxin domain-containing protein</fullName>
    </recommendedName>
</protein>
<proteinExistence type="predicted"/>
<dbReference type="PANTHER" id="PTHR42852">
    <property type="entry name" value="THIOL:DISULFIDE INTERCHANGE PROTEIN DSBE"/>
    <property type="match status" value="1"/>
</dbReference>
<dbReference type="PROSITE" id="PS00194">
    <property type="entry name" value="THIOREDOXIN_1"/>
    <property type="match status" value="1"/>
</dbReference>
<keyword evidence="2" id="KW-0201">Cytochrome c-type biogenesis</keyword>
<dbReference type="Gene3D" id="3.40.30.10">
    <property type="entry name" value="Glutaredoxin"/>
    <property type="match status" value="1"/>
</dbReference>
<dbReference type="AlphaFoldDB" id="A0A0F9Q1Z4"/>
<evidence type="ECO:0000313" key="6">
    <source>
        <dbReference type="EMBL" id="KKN31022.1"/>
    </source>
</evidence>
<evidence type="ECO:0000256" key="1">
    <source>
        <dbReference type="ARBA" id="ARBA00004196"/>
    </source>
</evidence>
<dbReference type="InterPro" id="IPR013766">
    <property type="entry name" value="Thioredoxin_domain"/>
</dbReference>
<evidence type="ECO:0000259" key="5">
    <source>
        <dbReference type="PROSITE" id="PS51352"/>
    </source>
</evidence>
<dbReference type="GO" id="GO:0016209">
    <property type="term" value="F:antioxidant activity"/>
    <property type="evidence" value="ECO:0007669"/>
    <property type="project" value="InterPro"/>
</dbReference>
<evidence type="ECO:0000256" key="3">
    <source>
        <dbReference type="ARBA" id="ARBA00023157"/>
    </source>
</evidence>
<dbReference type="EMBL" id="LAZR01002362">
    <property type="protein sequence ID" value="KKN31022.1"/>
    <property type="molecule type" value="Genomic_DNA"/>
</dbReference>
<dbReference type="InterPro" id="IPR050553">
    <property type="entry name" value="Thioredoxin_ResA/DsbE_sf"/>
</dbReference>
<evidence type="ECO:0000256" key="2">
    <source>
        <dbReference type="ARBA" id="ARBA00022748"/>
    </source>
</evidence>
<name>A0A0F9Q1Z4_9ZZZZ</name>
<gene>
    <name evidence="6" type="ORF">LCGC14_0828070</name>
</gene>